<dbReference type="GO" id="GO:0006572">
    <property type="term" value="P:L-tyrosine catabolic process"/>
    <property type="evidence" value="ECO:0007669"/>
    <property type="project" value="UniProtKB-UniRule"/>
</dbReference>
<keyword evidence="5" id="KW-0479">Metal-binding</keyword>
<dbReference type="GO" id="GO:0046872">
    <property type="term" value="F:metal ion binding"/>
    <property type="evidence" value="ECO:0007669"/>
    <property type="project" value="UniProtKB-UniRule"/>
</dbReference>
<comment type="caution">
    <text evidence="7">The sequence shown here is derived from an EMBL/GenBank/DDBJ whole genome shotgun (WGS) entry which is preliminary data.</text>
</comment>
<comment type="catalytic activity">
    <reaction evidence="1 5">
        <text>4-fumarylacetoacetate + H2O = acetoacetate + fumarate + H(+)</text>
        <dbReference type="Rhea" id="RHEA:10244"/>
        <dbReference type="ChEBI" id="CHEBI:13705"/>
        <dbReference type="ChEBI" id="CHEBI:15377"/>
        <dbReference type="ChEBI" id="CHEBI:15378"/>
        <dbReference type="ChEBI" id="CHEBI:18034"/>
        <dbReference type="ChEBI" id="CHEBI:29806"/>
        <dbReference type="EC" id="3.7.1.2"/>
    </reaction>
</comment>
<keyword evidence="5" id="KW-0378">Hydrolase</keyword>
<gene>
    <name evidence="7" type="primary">FAH</name>
    <name evidence="7" type="ORF">TNIN_363271</name>
</gene>
<dbReference type="Pfam" id="PF04031">
    <property type="entry name" value="Las1"/>
    <property type="match status" value="1"/>
</dbReference>
<evidence type="ECO:0000313" key="8">
    <source>
        <dbReference type="Proteomes" id="UP000886998"/>
    </source>
</evidence>
<evidence type="ECO:0000259" key="6">
    <source>
        <dbReference type="Pfam" id="PF01557"/>
    </source>
</evidence>
<evidence type="ECO:0000256" key="1">
    <source>
        <dbReference type="ARBA" id="ARBA00000353"/>
    </source>
</evidence>
<reference evidence="7" key="1">
    <citation type="submission" date="2020-08" db="EMBL/GenBank/DDBJ databases">
        <title>Multicomponent nature underlies the extraordinary mechanical properties of spider dragline silk.</title>
        <authorList>
            <person name="Kono N."/>
            <person name="Nakamura H."/>
            <person name="Mori M."/>
            <person name="Yoshida Y."/>
            <person name="Ohtoshi R."/>
            <person name="Malay A.D."/>
            <person name="Moran D.A.P."/>
            <person name="Tomita M."/>
            <person name="Numata K."/>
            <person name="Arakawa K."/>
        </authorList>
    </citation>
    <scope>NUCLEOTIDE SEQUENCE</scope>
</reference>
<keyword evidence="5" id="KW-0106">Calcium</keyword>
<evidence type="ECO:0000313" key="7">
    <source>
        <dbReference type="EMBL" id="GFY54879.1"/>
    </source>
</evidence>
<dbReference type="PANTHER" id="PTHR43069">
    <property type="entry name" value="FUMARYLACETOACETASE"/>
    <property type="match status" value="1"/>
</dbReference>
<dbReference type="EC" id="3.7.1.2" evidence="5"/>
<proteinExistence type="inferred from homology"/>
<feature type="binding site" evidence="4">
    <location>
        <position position="30"/>
    </location>
    <ligand>
        <name>substrate</name>
    </ligand>
</feature>
<dbReference type="GO" id="GO:0006559">
    <property type="term" value="P:L-phenylalanine catabolic process"/>
    <property type="evidence" value="ECO:0007669"/>
    <property type="project" value="UniProtKB-UniRule"/>
</dbReference>
<comment type="similarity">
    <text evidence="2 5">Belongs to the FAH family.</text>
</comment>
<dbReference type="AlphaFoldDB" id="A0A8X6XKF3"/>
<dbReference type="InterPro" id="IPR011234">
    <property type="entry name" value="Fumarylacetoacetase-like_C"/>
</dbReference>
<dbReference type="OrthoDB" id="9971669at2759"/>
<dbReference type="PANTHER" id="PTHR43069:SF2">
    <property type="entry name" value="FUMARYLACETOACETASE"/>
    <property type="match status" value="1"/>
</dbReference>
<dbReference type="InterPro" id="IPR036663">
    <property type="entry name" value="Fumarylacetoacetase_C_sf"/>
</dbReference>
<evidence type="ECO:0000256" key="5">
    <source>
        <dbReference type="RuleBase" id="RU366008"/>
    </source>
</evidence>
<comment type="cofactor">
    <cofactor evidence="5">
        <name>Mg(2+)</name>
        <dbReference type="ChEBI" id="CHEBI:18420"/>
    </cofactor>
    <cofactor evidence="5">
        <name>Ca(2+)</name>
        <dbReference type="ChEBI" id="CHEBI:29108"/>
    </cofactor>
</comment>
<feature type="domain" description="Fumarylacetoacetase-like C-terminal" evidence="6">
    <location>
        <begin position="2"/>
        <end position="87"/>
    </location>
</feature>
<accession>A0A8X6XKF3</accession>
<dbReference type="Gene3D" id="3.90.850.10">
    <property type="entry name" value="Fumarylacetoacetase-like, C-terminal domain"/>
    <property type="match status" value="1"/>
</dbReference>
<dbReference type="SUPFAM" id="SSF56529">
    <property type="entry name" value="FAH"/>
    <property type="match status" value="1"/>
</dbReference>
<dbReference type="GO" id="GO:0004519">
    <property type="term" value="F:endonuclease activity"/>
    <property type="evidence" value="ECO:0007669"/>
    <property type="project" value="InterPro"/>
</dbReference>
<dbReference type="GO" id="GO:0006364">
    <property type="term" value="P:rRNA processing"/>
    <property type="evidence" value="ECO:0007669"/>
    <property type="project" value="InterPro"/>
</dbReference>
<sequence length="207" mass="23452">YMYWSMKQQLVHHTITGCNMNSGDLLASGTISGKTPDSYGSMLELSWKGTKEITLLDGQKRRFLKDGDEVILSGYCQGDGYLVGFGTCTGKLDQFIKVYNYLYSKSISNKRWAVDQIAVWETRCFPALPVAVDATVVLVRAIIQDMLFEVEKTFCLEGDIQMLYSMALIRFVNVIVEQHKNVNFGRGASFLALQVKLLFVNQYSFYN</sequence>
<dbReference type="GO" id="GO:0090730">
    <property type="term" value="C:Las1 complex"/>
    <property type="evidence" value="ECO:0007669"/>
    <property type="project" value="InterPro"/>
</dbReference>
<evidence type="ECO:0000256" key="3">
    <source>
        <dbReference type="ARBA" id="ARBA00014741"/>
    </source>
</evidence>
<comment type="pathway">
    <text evidence="5">Amino-acid degradation; L-phenylalanine degradation; acetoacetate and fumarate from L-phenylalanine: step 6/6.</text>
</comment>
<name>A0A8X6XKF3_9ARAC</name>
<evidence type="ECO:0000256" key="2">
    <source>
        <dbReference type="ARBA" id="ARBA00010211"/>
    </source>
</evidence>
<dbReference type="GO" id="GO:1902000">
    <property type="term" value="P:homogentisate catabolic process"/>
    <property type="evidence" value="ECO:0007669"/>
    <property type="project" value="TreeGrafter"/>
</dbReference>
<dbReference type="GO" id="GO:0004334">
    <property type="term" value="F:fumarylacetoacetase activity"/>
    <property type="evidence" value="ECO:0007669"/>
    <property type="project" value="UniProtKB-UniRule"/>
</dbReference>
<dbReference type="EMBL" id="BMAV01010055">
    <property type="protein sequence ID" value="GFY54879.1"/>
    <property type="molecule type" value="Genomic_DNA"/>
</dbReference>
<keyword evidence="5" id="KW-0585">Phenylalanine catabolism</keyword>
<keyword evidence="5" id="KW-0460">Magnesium</keyword>
<dbReference type="InterPro" id="IPR005959">
    <property type="entry name" value="Fumarylacetoacetase"/>
</dbReference>
<dbReference type="Pfam" id="PF01557">
    <property type="entry name" value="FAA_hydrolase"/>
    <property type="match status" value="1"/>
</dbReference>
<dbReference type="InterPro" id="IPR007174">
    <property type="entry name" value="Las1"/>
</dbReference>
<keyword evidence="5" id="KW-0828">Tyrosine catabolism</keyword>
<evidence type="ECO:0000256" key="4">
    <source>
        <dbReference type="PIRSR" id="PIRSR605959-2"/>
    </source>
</evidence>
<protein>
    <recommendedName>
        <fullName evidence="3 5">Fumarylacetoacetase</fullName>
        <ecNumber evidence="5">3.7.1.2</ecNumber>
    </recommendedName>
    <alternativeName>
        <fullName evidence="5">Fumarylacetoacetate hydrolase</fullName>
    </alternativeName>
</protein>
<feature type="non-terminal residue" evidence="7">
    <location>
        <position position="1"/>
    </location>
</feature>
<keyword evidence="8" id="KW-1185">Reference proteome</keyword>
<organism evidence="7 8">
    <name type="scientific">Trichonephila inaurata madagascariensis</name>
    <dbReference type="NCBI Taxonomy" id="2747483"/>
    <lineage>
        <taxon>Eukaryota</taxon>
        <taxon>Metazoa</taxon>
        <taxon>Ecdysozoa</taxon>
        <taxon>Arthropoda</taxon>
        <taxon>Chelicerata</taxon>
        <taxon>Arachnida</taxon>
        <taxon>Araneae</taxon>
        <taxon>Araneomorphae</taxon>
        <taxon>Entelegynae</taxon>
        <taxon>Araneoidea</taxon>
        <taxon>Nephilidae</taxon>
        <taxon>Trichonephila</taxon>
        <taxon>Trichonephila inaurata</taxon>
    </lineage>
</organism>
<dbReference type="Proteomes" id="UP000886998">
    <property type="component" value="Unassembled WGS sequence"/>
</dbReference>